<evidence type="ECO:0000313" key="2">
    <source>
        <dbReference type="EMBL" id="EFH28882.1"/>
    </source>
</evidence>
<feature type="compositionally biased region" description="Low complexity" evidence="1">
    <location>
        <begin position="108"/>
        <end position="146"/>
    </location>
</feature>
<protein>
    <submittedName>
        <fullName evidence="2">Uncharacterized protein</fullName>
    </submittedName>
</protein>
<evidence type="ECO:0000313" key="3">
    <source>
        <dbReference type="Proteomes" id="UP000002785"/>
    </source>
</evidence>
<dbReference type="EMBL" id="CM000951">
    <property type="protein sequence ID" value="EFH28882.1"/>
    <property type="molecule type" value="Genomic_DNA"/>
</dbReference>
<proteinExistence type="predicted"/>
<organism evidence="2 3">
    <name type="scientific">Streptomyces sviceus (strain ATCC 29083 / DSM 924 / JCM 4929 / NBRC 13980 / NCIMB 11184 / NRRL 5439 / UC 5370)</name>
    <dbReference type="NCBI Taxonomy" id="463191"/>
    <lineage>
        <taxon>Bacteria</taxon>
        <taxon>Bacillati</taxon>
        <taxon>Actinomycetota</taxon>
        <taxon>Actinomycetes</taxon>
        <taxon>Kitasatosporales</taxon>
        <taxon>Streptomycetaceae</taxon>
        <taxon>Streptomyces</taxon>
    </lineage>
</organism>
<feature type="compositionally biased region" description="Basic residues" evidence="1">
    <location>
        <begin position="1"/>
        <end position="15"/>
    </location>
</feature>
<dbReference type="HOGENOM" id="CLU_1618131_0_0_11"/>
<evidence type="ECO:0000256" key="1">
    <source>
        <dbReference type="SAM" id="MobiDB-lite"/>
    </source>
</evidence>
<feature type="region of interest" description="Disordered" evidence="1">
    <location>
        <begin position="1"/>
        <end position="164"/>
    </location>
</feature>
<gene>
    <name evidence="2" type="ORF">SSEG_11132</name>
</gene>
<feature type="compositionally biased region" description="Low complexity" evidence="1">
    <location>
        <begin position="81"/>
        <end position="98"/>
    </location>
</feature>
<sequence length="164" mass="16954">MGPHHRPRGTPHGNHRGPADPARIRPRSGLIDSQTAYGGKGAGWGVSARSGRRPSQSPAQRDRAAGPRTDTPHPGPDPQHTARATPAPTGAAQAAAGTQGRGELRKTPAPTEPAAAPQAFAAPPRGRKTPAPTNRTRTRPTAGGNPLSVPGCRMDAWSAQHTEP</sequence>
<accession>D6XAT3</accession>
<dbReference type="Proteomes" id="UP000002785">
    <property type="component" value="Chromosome"/>
</dbReference>
<name>D6XAT3_STRX2</name>
<keyword evidence="3" id="KW-1185">Reference proteome</keyword>
<reference evidence="2" key="1">
    <citation type="submission" date="2009-10" db="EMBL/GenBank/DDBJ databases">
        <title>The genome sequence of Streptomyces sviceus strain ATCC 29083.</title>
        <authorList>
            <consortium name="The Broad Institute Genome Sequencing Platform"/>
            <consortium name="Broad Institute Microbial Sequencing Center"/>
            <person name="Fischbach M."/>
            <person name="Godfrey P."/>
            <person name="Ward D."/>
            <person name="Young S."/>
            <person name="Zeng Q."/>
            <person name="Koehrsen M."/>
            <person name="Alvarado L."/>
            <person name="Berlin A.M."/>
            <person name="Bochicchio J."/>
            <person name="Borenstein D."/>
            <person name="Chapman S.B."/>
            <person name="Chen Z."/>
            <person name="Engels R."/>
            <person name="Freedman E."/>
            <person name="Gellesch M."/>
            <person name="Goldberg J."/>
            <person name="Griggs A."/>
            <person name="Gujja S."/>
            <person name="Heilman E.R."/>
            <person name="Heiman D.I."/>
            <person name="Hepburn T.A."/>
            <person name="Howarth C."/>
            <person name="Jen D."/>
            <person name="Larson L."/>
            <person name="Lewis B."/>
            <person name="Mehta T."/>
            <person name="Park D."/>
            <person name="Pearson M."/>
            <person name="Richards J."/>
            <person name="Roberts A."/>
            <person name="Saif S."/>
            <person name="Shea T.D."/>
            <person name="Shenoy N."/>
            <person name="Sisk P."/>
            <person name="Stolte C."/>
            <person name="Sykes S.N."/>
            <person name="Thomson T."/>
            <person name="Walk T."/>
            <person name="White J."/>
            <person name="Yandava C."/>
            <person name="Straight P."/>
            <person name="Clardy J."/>
            <person name="Hung D."/>
            <person name="Kolter R."/>
            <person name="Mekalanos J."/>
            <person name="Walker S."/>
            <person name="Walsh C.T."/>
            <person name="Wieland-Brown L.C."/>
            <person name="Haas B."/>
            <person name="Nusbaum C."/>
            <person name="Birren B."/>
        </authorList>
    </citation>
    <scope>NUCLEOTIDE SEQUENCE [LARGE SCALE GENOMIC DNA]</scope>
    <source>
        <strain evidence="2">ATCC 29083</strain>
    </source>
</reference>
<dbReference type="AlphaFoldDB" id="D6XAT3"/>